<dbReference type="RefSeq" id="WP_099861588.1">
    <property type="nucleotide sequence ID" value="NZ_PEOG01000023.1"/>
</dbReference>
<dbReference type="NCBIfam" id="NF007214">
    <property type="entry name" value="PRK09636.1"/>
    <property type="match status" value="1"/>
</dbReference>
<evidence type="ECO:0000259" key="4">
    <source>
        <dbReference type="Pfam" id="PF08281"/>
    </source>
</evidence>
<evidence type="ECO:0000259" key="3">
    <source>
        <dbReference type="Pfam" id="PF04542"/>
    </source>
</evidence>
<organism evidence="5 6">
    <name type="scientific">Roseateles chitinivorans</name>
    <dbReference type="NCBI Taxonomy" id="2917965"/>
    <lineage>
        <taxon>Bacteria</taxon>
        <taxon>Pseudomonadati</taxon>
        <taxon>Pseudomonadota</taxon>
        <taxon>Betaproteobacteria</taxon>
        <taxon>Burkholderiales</taxon>
        <taxon>Sphaerotilaceae</taxon>
        <taxon>Roseateles</taxon>
    </lineage>
</organism>
<dbReference type="Pfam" id="PF04542">
    <property type="entry name" value="Sigma70_r2"/>
    <property type="match status" value="1"/>
</dbReference>
<comment type="subunit">
    <text evidence="1">Interacts transiently with the RNA polymerase catalytic core formed by RpoA, RpoB, RpoC and RpoZ (2 alpha, 1 beta, 1 beta' and 1 omega subunit) to form the RNA polymerase holoenzyme that can initiate transcription.</text>
</comment>
<evidence type="ECO:0000256" key="2">
    <source>
        <dbReference type="SAM" id="MobiDB-lite"/>
    </source>
</evidence>
<gene>
    <name evidence="5" type="ORF">CS062_10405</name>
</gene>
<dbReference type="InterPro" id="IPR013249">
    <property type="entry name" value="RNA_pol_sigma70_r4_t2"/>
</dbReference>
<dbReference type="Proteomes" id="UP000231501">
    <property type="component" value="Unassembled WGS sequence"/>
</dbReference>
<dbReference type="GO" id="GO:0003677">
    <property type="term" value="F:DNA binding"/>
    <property type="evidence" value="ECO:0007669"/>
    <property type="project" value="InterPro"/>
</dbReference>
<dbReference type="Pfam" id="PF08281">
    <property type="entry name" value="Sigma70_r4_2"/>
    <property type="match status" value="1"/>
</dbReference>
<dbReference type="PANTHER" id="PTHR30173:SF36">
    <property type="entry name" value="ECF RNA POLYMERASE SIGMA FACTOR SIGJ"/>
    <property type="match status" value="1"/>
</dbReference>
<dbReference type="AlphaFoldDB" id="A0A2G9CCD0"/>
<keyword evidence="6" id="KW-1185">Reference proteome</keyword>
<feature type="domain" description="RNA polymerase sigma factor 70 region 4 type 2" evidence="4">
    <location>
        <begin position="144"/>
        <end position="194"/>
    </location>
</feature>
<feature type="region of interest" description="Disordered" evidence="2">
    <location>
        <begin position="327"/>
        <end position="352"/>
    </location>
</feature>
<dbReference type="SUPFAM" id="SSF88659">
    <property type="entry name" value="Sigma3 and sigma4 domains of RNA polymerase sigma factors"/>
    <property type="match status" value="1"/>
</dbReference>
<name>A0A2G9CCD0_9BURK</name>
<dbReference type="InterPro" id="IPR032710">
    <property type="entry name" value="NTF2-like_dom_sf"/>
</dbReference>
<dbReference type="SUPFAM" id="SSF54427">
    <property type="entry name" value="NTF2-like"/>
    <property type="match status" value="1"/>
</dbReference>
<dbReference type="InterPro" id="IPR052704">
    <property type="entry name" value="ECF_Sigma-70_Domain"/>
</dbReference>
<dbReference type="GO" id="GO:0016987">
    <property type="term" value="F:sigma factor activity"/>
    <property type="evidence" value="ECO:0007669"/>
    <property type="project" value="InterPro"/>
</dbReference>
<dbReference type="InterPro" id="IPR013324">
    <property type="entry name" value="RNA_pol_sigma_r3/r4-like"/>
</dbReference>
<proteinExistence type="predicted"/>
<dbReference type="OrthoDB" id="3211555at2"/>
<evidence type="ECO:0000256" key="1">
    <source>
        <dbReference type="ARBA" id="ARBA00011344"/>
    </source>
</evidence>
<evidence type="ECO:0000313" key="5">
    <source>
        <dbReference type="EMBL" id="PIM53284.1"/>
    </source>
</evidence>
<dbReference type="InterPro" id="IPR013325">
    <property type="entry name" value="RNA_pol_sigma_r2"/>
</dbReference>
<dbReference type="PANTHER" id="PTHR30173">
    <property type="entry name" value="SIGMA 19 FACTOR"/>
    <property type="match status" value="1"/>
</dbReference>
<dbReference type="Gene3D" id="1.10.10.10">
    <property type="entry name" value="Winged helix-like DNA-binding domain superfamily/Winged helix DNA-binding domain"/>
    <property type="match status" value="1"/>
</dbReference>
<dbReference type="SUPFAM" id="SSF88946">
    <property type="entry name" value="Sigma2 domain of RNA polymerase sigma factors"/>
    <property type="match status" value="1"/>
</dbReference>
<evidence type="ECO:0000313" key="6">
    <source>
        <dbReference type="Proteomes" id="UP000231501"/>
    </source>
</evidence>
<accession>A0A2G9CCD0</accession>
<dbReference type="InterPro" id="IPR007627">
    <property type="entry name" value="RNA_pol_sigma70_r2"/>
</dbReference>
<dbReference type="Gene3D" id="3.10.450.50">
    <property type="match status" value="1"/>
</dbReference>
<dbReference type="InterPro" id="IPR014284">
    <property type="entry name" value="RNA_pol_sigma-70_dom"/>
</dbReference>
<feature type="compositionally biased region" description="Pro residues" evidence="2">
    <location>
        <begin position="1"/>
        <end position="13"/>
    </location>
</feature>
<dbReference type="GO" id="GO:0006352">
    <property type="term" value="P:DNA-templated transcription initiation"/>
    <property type="evidence" value="ECO:0007669"/>
    <property type="project" value="InterPro"/>
</dbReference>
<feature type="domain" description="RNA polymerase sigma-70 region 2" evidence="3">
    <location>
        <begin position="43"/>
        <end position="105"/>
    </location>
</feature>
<dbReference type="EMBL" id="PEOG01000023">
    <property type="protein sequence ID" value="PIM53284.1"/>
    <property type="molecule type" value="Genomic_DNA"/>
</dbReference>
<protein>
    <submittedName>
        <fullName evidence="5">RNA polymerase subunit sigma</fullName>
    </submittedName>
</protein>
<reference evidence="5 6" key="1">
    <citation type="submission" date="2017-11" db="EMBL/GenBank/DDBJ databases">
        <title>Draft genome sequence of Mitsuaria sp. HWN-4.</title>
        <authorList>
            <person name="Gundlapally S.R."/>
        </authorList>
    </citation>
    <scope>NUCLEOTIDE SEQUENCE [LARGE SCALE GENOMIC DNA]</scope>
    <source>
        <strain evidence="5 6">HWN-4</strain>
    </source>
</reference>
<feature type="region of interest" description="Disordered" evidence="2">
    <location>
        <begin position="1"/>
        <end position="31"/>
    </location>
</feature>
<sequence length="352" mass="38478">MPPSDASAGPPPGATLDSAAQTRPDGQPRPDLSAAARALRFDRDHARPLRALAYRMLGSRAEAEDIVQEAWLRWADVDETAVRHVGAFLSRLVTNLCLDRLQSAAARREQYVGVWLPEPLVDEASDWSPSPEVQAEFAQDVSVAFMLTLERLSPLERAAFLLHEVFELDFDEIARRLGRSAAACRQLASRARQHVKADYARHEVEDEERQRLFQAFMGALQSFDVEGLARVLTDDAVLLADGGGKVSAVPRMLEGGALVARTFVGFVRMRTSRDWRVRPAQVNGLPGYIVYDTAGEPIQTVALRPATAPGRISAIYVQRNPDKLGHLPRIDPLATPAPDPSAPPDIGAGTTP</sequence>
<dbReference type="InterPro" id="IPR036388">
    <property type="entry name" value="WH-like_DNA-bd_sf"/>
</dbReference>
<dbReference type="NCBIfam" id="TIGR02937">
    <property type="entry name" value="sigma70-ECF"/>
    <property type="match status" value="1"/>
</dbReference>
<dbReference type="Gene3D" id="1.10.1740.10">
    <property type="match status" value="1"/>
</dbReference>
<comment type="caution">
    <text evidence="5">The sequence shown here is derived from an EMBL/GenBank/DDBJ whole genome shotgun (WGS) entry which is preliminary data.</text>
</comment>